<dbReference type="OMA" id="ATIWRDP"/>
<name>A0A8C6VEW2_NAJNA</name>
<evidence type="ECO:0000259" key="4">
    <source>
        <dbReference type="Pfam" id="PF15063"/>
    </source>
</evidence>
<evidence type="ECO:0000256" key="3">
    <source>
        <dbReference type="ARBA" id="ARBA00023306"/>
    </source>
</evidence>
<accession>A0A8C6VEW2</accession>
<reference evidence="5" key="1">
    <citation type="submission" date="2025-08" db="UniProtKB">
        <authorList>
            <consortium name="Ensembl"/>
        </authorList>
    </citation>
    <scope>IDENTIFICATION</scope>
</reference>
<evidence type="ECO:0000256" key="1">
    <source>
        <dbReference type="ARBA" id="ARBA00002403"/>
    </source>
</evidence>
<dbReference type="PANTHER" id="PTHR14350">
    <property type="entry name" value="ARGININE VASOPRESSIN-INDUCED PROTEIN 1"/>
    <property type="match status" value="1"/>
</dbReference>
<evidence type="ECO:0000313" key="5">
    <source>
        <dbReference type="Ensembl" id="ENSNNAP00000004751.1"/>
    </source>
</evidence>
<keyword evidence="6" id="KW-1185">Reference proteome</keyword>
<evidence type="ECO:0000313" key="6">
    <source>
        <dbReference type="Proteomes" id="UP000694559"/>
    </source>
</evidence>
<organism evidence="5 6">
    <name type="scientific">Naja naja</name>
    <name type="common">Indian cobra</name>
    <dbReference type="NCBI Taxonomy" id="35670"/>
    <lineage>
        <taxon>Eukaryota</taxon>
        <taxon>Metazoa</taxon>
        <taxon>Chordata</taxon>
        <taxon>Craniata</taxon>
        <taxon>Vertebrata</taxon>
        <taxon>Euteleostomi</taxon>
        <taxon>Lepidosauria</taxon>
        <taxon>Squamata</taxon>
        <taxon>Bifurcata</taxon>
        <taxon>Unidentata</taxon>
        <taxon>Episquamata</taxon>
        <taxon>Toxicofera</taxon>
        <taxon>Serpentes</taxon>
        <taxon>Colubroidea</taxon>
        <taxon>Elapidae</taxon>
        <taxon>Elapinae</taxon>
        <taxon>Naja</taxon>
    </lineage>
</organism>
<feature type="domain" description="Arginine vasopressin-induced protein 1/transcriptional and immune response regulator" evidence="4">
    <location>
        <begin position="63"/>
        <end position="120"/>
    </location>
</feature>
<evidence type="ECO:0000256" key="2">
    <source>
        <dbReference type="ARBA" id="ARBA00020697"/>
    </source>
</evidence>
<protein>
    <recommendedName>
        <fullName evidence="2">Arginine vasopressin-induced protein 1</fullName>
    </recommendedName>
</protein>
<dbReference type="AlphaFoldDB" id="A0A8C6VEW2"/>
<dbReference type="Ensembl" id="ENSNNAT00000004968.1">
    <property type="protein sequence ID" value="ENSNNAP00000004751.1"/>
    <property type="gene ID" value="ENSNNAG00000003189.1"/>
</dbReference>
<comment type="function">
    <text evidence="1">May be involved in MAP kinase activation, epithelial sodium channel (ENaC) down-regulation and cell cycling.</text>
</comment>
<dbReference type="InterPro" id="IPR039579">
    <property type="entry name" value="AVPI1"/>
</dbReference>
<dbReference type="InterPro" id="IPR020282">
    <property type="entry name" value="Avpi1/C8orf4_dom"/>
</dbReference>
<dbReference type="OrthoDB" id="9906905at2759"/>
<dbReference type="GeneTree" id="ENSGT00510000049872"/>
<dbReference type="Proteomes" id="UP000694559">
    <property type="component" value="Unplaced"/>
</dbReference>
<proteinExistence type="predicted"/>
<dbReference type="Pfam" id="PF15063">
    <property type="entry name" value="TC1"/>
    <property type="match status" value="1"/>
</dbReference>
<keyword evidence="3" id="KW-0131">Cell cycle</keyword>
<sequence>MHVSTLTQVMIGKRNCCQDQLTNLGFPGFIFSTEPSLAAIWRDPSTMGTPASITCDLPQNQITKSCSRKRASANIFQGVGLLQLRRLFRSSGDMQAEERAQLIWERAESQCITQALQQLHRRQRKLKLQASGRPLSGKGSSTRLLELQHFSHLRIEDCNTSAAAVDDDSGKKEIEAADGSAHYTASQYRKKEKEMGVATYTMKNDCDLMPMVVAECNQTSLEKPQSI</sequence>
<reference evidence="5" key="2">
    <citation type="submission" date="2025-09" db="UniProtKB">
        <authorList>
            <consortium name="Ensembl"/>
        </authorList>
    </citation>
    <scope>IDENTIFICATION</scope>
</reference>